<feature type="compositionally biased region" description="Polar residues" evidence="1">
    <location>
        <begin position="1"/>
        <end position="10"/>
    </location>
</feature>
<gene>
    <name evidence="2" type="ORF">SAMN04515668_4768</name>
</gene>
<sequence>MTAVRTNNIQPAFRSSTNSLRSSRRARRTIQTTSSKSGGPRNTRAMVWPIPRHWGSNKRVITIAQKYSNVRPHGKQGGFKVKYQLP</sequence>
<evidence type="ECO:0000313" key="3">
    <source>
        <dbReference type="Proteomes" id="UP000199029"/>
    </source>
</evidence>
<dbReference type="Proteomes" id="UP000199029">
    <property type="component" value="Unassembled WGS sequence"/>
</dbReference>
<name>A0A1I6BMR8_HYMAR</name>
<protein>
    <submittedName>
        <fullName evidence="2">Uncharacterized protein</fullName>
    </submittedName>
</protein>
<reference evidence="3" key="1">
    <citation type="submission" date="2016-10" db="EMBL/GenBank/DDBJ databases">
        <authorList>
            <person name="Varghese N."/>
            <person name="Submissions S."/>
        </authorList>
    </citation>
    <scope>NUCLEOTIDE SEQUENCE [LARGE SCALE GENOMIC DNA]</scope>
    <source>
        <strain evidence="3">OR362-8,ATCC BAA-1266,JCM 13504</strain>
    </source>
</reference>
<keyword evidence="3" id="KW-1185">Reference proteome</keyword>
<proteinExistence type="predicted"/>
<evidence type="ECO:0000313" key="2">
    <source>
        <dbReference type="EMBL" id="SFQ82239.1"/>
    </source>
</evidence>
<dbReference type="EMBL" id="FOXS01000010">
    <property type="protein sequence ID" value="SFQ82239.1"/>
    <property type="molecule type" value="Genomic_DNA"/>
</dbReference>
<organism evidence="2 3">
    <name type="scientific">Hymenobacter arizonensis</name>
    <name type="common">Siccationidurans arizonensis</name>
    <dbReference type="NCBI Taxonomy" id="1227077"/>
    <lineage>
        <taxon>Bacteria</taxon>
        <taxon>Pseudomonadati</taxon>
        <taxon>Bacteroidota</taxon>
        <taxon>Cytophagia</taxon>
        <taxon>Cytophagales</taxon>
        <taxon>Hymenobacteraceae</taxon>
        <taxon>Hymenobacter</taxon>
    </lineage>
</organism>
<feature type="region of interest" description="Disordered" evidence="1">
    <location>
        <begin position="1"/>
        <end position="46"/>
    </location>
</feature>
<evidence type="ECO:0000256" key="1">
    <source>
        <dbReference type="SAM" id="MobiDB-lite"/>
    </source>
</evidence>
<accession>A0A1I6BMR8</accession>
<dbReference type="AlphaFoldDB" id="A0A1I6BMR8"/>